<reference evidence="3" key="1">
    <citation type="submission" date="2018-09" db="EMBL/GenBank/DDBJ databases">
        <title>Yersinia hibernicus sp. nov.</title>
        <authorList>
            <person name="Nguyen S.V."/>
            <person name="Mundanda D.M."/>
            <person name="Anes J."/>
            <person name="Fanning S."/>
        </authorList>
    </citation>
    <scope>NUCLEOTIDE SEQUENCE [LARGE SCALE GENOMIC DNA]</scope>
    <source>
        <strain evidence="3">CFS1934</strain>
    </source>
</reference>
<sequence>MKKRNFSSEFNQKSAGHNFSGKSALLSREDGRYHKYRRLIGQIPAATPSLTTSRPYLINIK</sequence>
<feature type="compositionally biased region" description="Polar residues" evidence="1">
    <location>
        <begin position="7"/>
        <end position="21"/>
    </location>
</feature>
<evidence type="ECO:0000256" key="1">
    <source>
        <dbReference type="SAM" id="MobiDB-lite"/>
    </source>
</evidence>
<organism evidence="2 3">
    <name type="scientific">Yersinia hibernica</name>
    <dbReference type="NCBI Taxonomy" id="2339259"/>
    <lineage>
        <taxon>Bacteria</taxon>
        <taxon>Pseudomonadati</taxon>
        <taxon>Pseudomonadota</taxon>
        <taxon>Gammaproteobacteria</taxon>
        <taxon>Enterobacterales</taxon>
        <taxon>Yersiniaceae</taxon>
        <taxon>Yersinia</taxon>
    </lineage>
</organism>
<name>A0ABX5R173_9GAMM</name>
<dbReference type="Proteomes" id="UP000288804">
    <property type="component" value="Chromosome"/>
</dbReference>
<accession>A0ABX5R173</accession>
<protein>
    <submittedName>
        <fullName evidence="2">Uncharacterized protein</fullName>
    </submittedName>
</protein>
<evidence type="ECO:0000313" key="2">
    <source>
        <dbReference type="EMBL" id="QAX79081.1"/>
    </source>
</evidence>
<gene>
    <name evidence="2" type="ORF">D5F51_11260</name>
</gene>
<dbReference type="EMBL" id="CP032487">
    <property type="protein sequence ID" value="QAX79081.1"/>
    <property type="molecule type" value="Genomic_DNA"/>
</dbReference>
<proteinExistence type="predicted"/>
<evidence type="ECO:0000313" key="3">
    <source>
        <dbReference type="Proteomes" id="UP000288804"/>
    </source>
</evidence>
<feature type="region of interest" description="Disordered" evidence="1">
    <location>
        <begin position="1"/>
        <end position="24"/>
    </location>
</feature>
<keyword evidence="3" id="KW-1185">Reference proteome</keyword>